<dbReference type="Gene3D" id="3.90.550.10">
    <property type="entry name" value="Spore Coat Polysaccharide Biosynthesis Protein SpsA, Chain A"/>
    <property type="match status" value="1"/>
</dbReference>
<accession>A0A2N9PDW6</accession>
<reference evidence="1" key="2">
    <citation type="submission" date="2018-12" db="EMBL/GenBank/DDBJ databases">
        <title>Draft genome sequence of Flaovobacterium columnare ARS1 isolated from channel catfish in Alabama.</title>
        <authorList>
            <person name="Cai W."/>
            <person name="Arias C."/>
        </authorList>
    </citation>
    <scope>NUCLEOTIDE SEQUENCE [LARGE SCALE GENOMIC DNA]</scope>
    <source>
        <strain evidence="1">ARS1</strain>
    </source>
</reference>
<dbReference type="InterPro" id="IPR029044">
    <property type="entry name" value="Nucleotide-diphossugar_trans"/>
</dbReference>
<proteinExistence type="predicted"/>
<dbReference type="SUPFAM" id="SSF53448">
    <property type="entry name" value="Nucleotide-diphospho-sugar transferases"/>
    <property type="match status" value="1"/>
</dbReference>
<reference evidence="2" key="1">
    <citation type="submission" date="2018-02" db="EMBL/GenBank/DDBJ databases">
        <authorList>
            <person name="Cohen D.B."/>
            <person name="Kent A.D."/>
        </authorList>
    </citation>
    <scope>NUCLEOTIDE SEQUENCE [LARGE SCALE GENOMIC DNA]</scope>
    <source>
        <strain evidence="2">CIP109753</strain>
    </source>
</reference>
<protein>
    <submittedName>
        <fullName evidence="2">Uncharacterized protein</fullName>
    </submittedName>
</protein>
<name>A0A2N9PDW6_9FLAO</name>
<dbReference type="EMBL" id="RQSM01000002">
    <property type="protein sequence ID" value="RVU91812.1"/>
    <property type="molecule type" value="Genomic_DNA"/>
</dbReference>
<dbReference type="AlphaFoldDB" id="A0A2N9PDW6"/>
<organism evidence="2 3">
    <name type="scientific">Flavobacterium columnare</name>
    <dbReference type="NCBI Taxonomy" id="996"/>
    <lineage>
        <taxon>Bacteria</taxon>
        <taxon>Pseudomonadati</taxon>
        <taxon>Bacteroidota</taxon>
        <taxon>Flavobacteriia</taxon>
        <taxon>Flavobacteriales</taxon>
        <taxon>Flavobacteriaceae</taxon>
        <taxon>Flavobacterium</taxon>
    </lineage>
</organism>
<evidence type="ECO:0000313" key="2">
    <source>
        <dbReference type="EMBL" id="SPE78531.1"/>
    </source>
</evidence>
<dbReference type="Proteomes" id="UP000238180">
    <property type="component" value="Unassembled WGS sequence"/>
</dbReference>
<keyword evidence="4" id="KW-1185">Reference proteome</keyword>
<evidence type="ECO:0000313" key="4">
    <source>
        <dbReference type="Proteomes" id="UP000288951"/>
    </source>
</evidence>
<gene>
    <name evidence="1" type="ORF">EH230_02210</name>
    <name evidence="2" type="ORF">FLACOL_02547</name>
</gene>
<dbReference type="RefSeq" id="WP_105196982.1">
    <property type="nucleotide sequence ID" value="NZ_OLKH01000148.1"/>
</dbReference>
<dbReference type="EMBL" id="OLKH01000148">
    <property type="protein sequence ID" value="SPE78531.1"/>
    <property type="molecule type" value="Genomic_DNA"/>
</dbReference>
<evidence type="ECO:0000313" key="1">
    <source>
        <dbReference type="EMBL" id="RVU91812.1"/>
    </source>
</evidence>
<evidence type="ECO:0000313" key="3">
    <source>
        <dbReference type="Proteomes" id="UP000238180"/>
    </source>
</evidence>
<dbReference type="Proteomes" id="UP000288951">
    <property type="component" value="Unassembled WGS sequence"/>
</dbReference>
<dbReference type="OrthoDB" id="183314at2"/>
<sequence>MKKKILLFSPVRKSHEIVALHLRSLLDLDVAEFNFTYSFFDDNLDPKSSVLLQEFVSQQDNALLLNTIFEIEPDIEERKERWELDLYNRITLIKDRAIQYFLREDYDFLFFVDADLVLHPQTINHLFHAKKDFIAEIFWTHFSYAASYMPNCWDKDGNPLDRMMSYRIPGTYEVGFTGACTLLTRKILSSGVRFQSIKNMTWLGEDKHFCTRAAVMDFDIFINTESPAFHIYSPRLVFQAKQFIDSGYSLVYLQDWLNDNWIQKIETWYKANAYKKPLIAKIKTRIKKWIKYKN</sequence>